<reference evidence="1 2" key="1">
    <citation type="journal article" date="2021" name="Hortic Res">
        <title>High-quality reference genome and annotation aids understanding of berry development for evergreen blueberry (Vaccinium darrowii).</title>
        <authorList>
            <person name="Yu J."/>
            <person name="Hulse-Kemp A.M."/>
            <person name="Babiker E."/>
            <person name="Staton M."/>
        </authorList>
    </citation>
    <scope>NUCLEOTIDE SEQUENCE [LARGE SCALE GENOMIC DNA]</scope>
    <source>
        <strain evidence="2">cv. NJ 8807/NJ 8810</strain>
        <tissue evidence="1">Young leaf</tissue>
    </source>
</reference>
<sequence length="398" mass="44140">MSRVWAIQNIGTGLLTSLGSLSEIIKKLLDRNVELINKADAQGWTPLHYAAYCRNTDVVSELLKKDNSIGYTRATVKHDNGMALHIAAAKDHDDVMGEILTHCPDCWEMVNNKRKNIFHIAVDREAHNVIGYIIERGWLQSLMNKKDVDGDTPLHLLASSKMDKKKIINHPRANMYAVNNQNKTPAEVAMSIKEDTTSSWRSRPHSWRNIASNGEHKAKTTADFLMKREREESTEVEASNEHEEHKALNKSSKYHMLVATLVATITFAAGFAIPGGYEITQGPNEGMAVLVGKAGFKAFILANTIAVVCSTSSALVYAFATLYDGDDVKKGDHYMRAFTLILVGIIAMTVGFLSGTYAMLVHSLGLAIATSSIAGISFLIYFYEIIGFVRYHYKKIDP</sequence>
<proteinExistence type="predicted"/>
<evidence type="ECO:0000313" key="2">
    <source>
        <dbReference type="Proteomes" id="UP000828048"/>
    </source>
</evidence>
<evidence type="ECO:0000313" key="1">
    <source>
        <dbReference type="EMBL" id="KAH7858881.1"/>
    </source>
</evidence>
<organism evidence="1 2">
    <name type="scientific">Vaccinium darrowii</name>
    <dbReference type="NCBI Taxonomy" id="229202"/>
    <lineage>
        <taxon>Eukaryota</taxon>
        <taxon>Viridiplantae</taxon>
        <taxon>Streptophyta</taxon>
        <taxon>Embryophyta</taxon>
        <taxon>Tracheophyta</taxon>
        <taxon>Spermatophyta</taxon>
        <taxon>Magnoliopsida</taxon>
        <taxon>eudicotyledons</taxon>
        <taxon>Gunneridae</taxon>
        <taxon>Pentapetalae</taxon>
        <taxon>asterids</taxon>
        <taxon>Ericales</taxon>
        <taxon>Ericaceae</taxon>
        <taxon>Vaccinioideae</taxon>
        <taxon>Vaccinieae</taxon>
        <taxon>Vaccinium</taxon>
    </lineage>
</organism>
<accession>A0ACB7YZS5</accession>
<protein>
    <submittedName>
        <fullName evidence="1">Uncharacterized protein</fullName>
    </submittedName>
</protein>
<comment type="caution">
    <text evidence="1">The sequence shown here is derived from an EMBL/GenBank/DDBJ whole genome shotgun (WGS) entry which is preliminary data.</text>
</comment>
<dbReference type="Proteomes" id="UP000828048">
    <property type="component" value="Chromosome 3"/>
</dbReference>
<keyword evidence="2" id="KW-1185">Reference proteome</keyword>
<gene>
    <name evidence="1" type="ORF">Vadar_028985</name>
</gene>
<name>A0ACB7YZS5_9ERIC</name>
<dbReference type="EMBL" id="CM037153">
    <property type="protein sequence ID" value="KAH7858881.1"/>
    <property type="molecule type" value="Genomic_DNA"/>
</dbReference>